<dbReference type="AlphaFoldDB" id="A0A7W8JUA6"/>
<protein>
    <submittedName>
        <fullName evidence="1">Uncharacterized protein</fullName>
    </submittedName>
</protein>
<dbReference type="Proteomes" id="UP000552709">
    <property type="component" value="Unassembled WGS sequence"/>
</dbReference>
<name>A0A7W8JUA6_9DEIO</name>
<reference evidence="1 2" key="1">
    <citation type="submission" date="2020-08" db="EMBL/GenBank/DDBJ databases">
        <title>Genomic Encyclopedia of Type Strains, Phase IV (KMG-IV): sequencing the most valuable type-strain genomes for metagenomic binning, comparative biology and taxonomic classification.</title>
        <authorList>
            <person name="Goeker M."/>
        </authorList>
    </citation>
    <scope>NUCLEOTIDE SEQUENCE [LARGE SCALE GENOMIC DNA]</scope>
    <source>
        <strain evidence="1 2">DSM 27939</strain>
    </source>
</reference>
<comment type="caution">
    <text evidence="1">The sequence shown here is derived from an EMBL/GenBank/DDBJ whole genome shotgun (WGS) entry which is preliminary data.</text>
</comment>
<proteinExistence type="predicted"/>
<gene>
    <name evidence="1" type="ORF">HNQ08_002495</name>
</gene>
<accession>A0A7W8JUA6</accession>
<dbReference type="EMBL" id="JACHFL010000005">
    <property type="protein sequence ID" value="MBB5363397.1"/>
    <property type="molecule type" value="Genomic_DNA"/>
</dbReference>
<sequence length="87" mass="9717">MSSQASGCFAATNQPGQTLLFFEGQDGMGVARMRHLSPQQHPLLAHCQRFSPSDHQDMSRRGPSDSLKPLHLRALLHQHTQVWGFPL</sequence>
<organism evidence="1 2">
    <name type="scientific">Deinococcus humi</name>
    <dbReference type="NCBI Taxonomy" id="662880"/>
    <lineage>
        <taxon>Bacteria</taxon>
        <taxon>Thermotogati</taxon>
        <taxon>Deinococcota</taxon>
        <taxon>Deinococci</taxon>
        <taxon>Deinococcales</taxon>
        <taxon>Deinococcaceae</taxon>
        <taxon>Deinococcus</taxon>
    </lineage>
</organism>
<evidence type="ECO:0000313" key="1">
    <source>
        <dbReference type="EMBL" id="MBB5363397.1"/>
    </source>
</evidence>
<keyword evidence="2" id="KW-1185">Reference proteome</keyword>
<evidence type="ECO:0000313" key="2">
    <source>
        <dbReference type="Proteomes" id="UP000552709"/>
    </source>
</evidence>